<gene>
    <name evidence="1" type="ORF">NCGR_LOCUS6146</name>
</gene>
<dbReference type="AlphaFoldDB" id="A0A811MSI8"/>
<protein>
    <submittedName>
        <fullName evidence="1">Uncharacterized protein</fullName>
    </submittedName>
</protein>
<sequence>MDMPRVTVRHAPKFMLPPELLRGKEKVVAKDEDDFEDDSESDLQCDIDLEDDSEDEVEPEQGYEESFNNWIKDLKAMNLDDFMDKLRQLLMVKWNQRRKIGKKLDGLILPHIIKMLNEKSRELTLEVSECSEDVAEVTTFGAHLDRLPFQLRKWRISVGDIVISVYPIKSIVQRTGSSRAFMDISIRIKVVSQNNTIAPEAVVPFTLEIEVVSLFVLDNLDLVVGDKSQLIAAKGLTSDNMLKLVARVLKQNRGGHYLSMCKFAYDSNNDIVYVKVTGEEDANLMVGRSFKVAGERMSFYRVLSISVRPVEEDSYQSAICHRIFPFNFS</sequence>
<organism evidence="1 2">
    <name type="scientific">Miscanthus lutarioriparius</name>
    <dbReference type="NCBI Taxonomy" id="422564"/>
    <lineage>
        <taxon>Eukaryota</taxon>
        <taxon>Viridiplantae</taxon>
        <taxon>Streptophyta</taxon>
        <taxon>Embryophyta</taxon>
        <taxon>Tracheophyta</taxon>
        <taxon>Spermatophyta</taxon>
        <taxon>Magnoliopsida</taxon>
        <taxon>Liliopsida</taxon>
        <taxon>Poales</taxon>
        <taxon>Poaceae</taxon>
        <taxon>PACMAD clade</taxon>
        <taxon>Panicoideae</taxon>
        <taxon>Andropogonodae</taxon>
        <taxon>Andropogoneae</taxon>
        <taxon>Saccharinae</taxon>
        <taxon>Miscanthus</taxon>
    </lineage>
</organism>
<dbReference type="EMBL" id="CAJGYO010000002">
    <property type="protein sequence ID" value="CAD6210014.1"/>
    <property type="molecule type" value="Genomic_DNA"/>
</dbReference>
<proteinExistence type="predicted"/>
<name>A0A811MSI8_9POAL</name>
<keyword evidence="2" id="KW-1185">Reference proteome</keyword>
<accession>A0A811MSI8</accession>
<dbReference type="Proteomes" id="UP000604825">
    <property type="component" value="Unassembled WGS sequence"/>
</dbReference>
<evidence type="ECO:0000313" key="1">
    <source>
        <dbReference type="EMBL" id="CAD6210014.1"/>
    </source>
</evidence>
<comment type="caution">
    <text evidence="1">The sequence shown here is derived from an EMBL/GenBank/DDBJ whole genome shotgun (WGS) entry which is preliminary data.</text>
</comment>
<reference evidence="1" key="1">
    <citation type="submission" date="2020-10" db="EMBL/GenBank/DDBJ databases">
        <authorList>
            <person name="Han B."/>
            <person name="Lu T."/>
            <person name="Zhao Q."/>
            <person name="Huang X."/>
            <person name="Zhao Y."/>
        </authorList>
    </citation>
    <scope>NUCLEOTIDE SEQUENCE</scope>
</reference>
<evidence type="ECO:0000313" key="2">
    <source>
        <dbReference type="Proteomes" id="UP000604825"/>
    </source>
</evidence>